<name>A0A9N9AM24_9GLOM</name>
<gene>
    <name evidence="1" type="ORF">DEBURN_LOCUS6228</name>
</gene>
<evidence type="ECO:0000313" key="2">
    <source>
        <dbReference type="Proteomes" id="UP000789706"/>
    </source>
</evidence>
<protein>
    <submittedName>
        <fullName evidence="1">4598_t:CDS:1</fullName>
    </submittedName>
</protein>
<proteinExistence type="predicted"/>
<keyword evidence="2" id="KW-1185">Reference proteome</keyword>
<comment type="caution">
    <text evidence="1">The sequence shown here is derived from an EMBL/GenBank/DDBJ whole genome shotgun (WGS) entry which is preliminary data.</text>
</comment>
<sequence>MLDERMMRYVKLSKRHNPIYSCPLYNTQEDLTILSHSTAIFQKFETAFKSFFYDNSSPPSNLPLINFSELQEIFNNLSIIQRAEIHTRLKNTFDQVVFGLKSNLSK</sequence>
<dbReference type="EMBL" id="CAJVPK010000622">
    <property type="protein sequence ID" value="CAG8532884.1"/>
    <property type="molecule type" value="Genomic_DNA"/>
</dbReference>
<accession>A0A9N9AM24</accession>
<organism evidence="1 2">
    <name type="scientific">Diversispora eburnea</name>
    <dbReference type="NCBI Taxonomy" id="1213867"/>
    <lineage>
        <taxon>Eukaryota</taxon>
        <taxon>Fungi</taxon>
        <taxon>Fungi incertae sedis</taxon>
        <taxon>Mucoromycota</taxon>
        <taxon>Glomeromycotina</taxon>
        <taxon>Glomeromycetes</taxon>
        <taxon>Diversisporales</taxon>
        <taxon>Diversisporaceae</taxon>
        <taxon>Diversispora</taxon>
    </lineage>
</organism>
<dbReference type="Proteomes" id="UP000789706">
    <property type="component" value="Unassembled WGS sequence"/>
</dbReference>
<dbReference type="AlphaFoldDB" id="A0A9N9AM24"/>
<evidence type="ECO:0000313" key="1">
    <source>
        <dbReference type="EMBL" id="CAG8532884.1"/>
    </source>
</evidence>
<reference evidence="1" key="1">
    <citation type="submission" date="2021-06" db="EMBL/GenBank/DDBJ databases">
        <authorList>
            <person name="Kallberg Y."/>
            <person name="Tangrot J."/>
            <person name="Rosling A."/>
        </authorList>
    </citation>
    <scope>NUCLEOTIDE SEQUENCE</scope>
    <source>
        <strain evidence="1">AZ414A</strain>
    </source>
</reference>